<dbReference type="GO" id="GO:0005506">
    <property type="term" value="F:iron ion binding"/>
    <property type="evidence" value="ECO:0007669"/>
    <property type="project" value="TreeGrafter"/>
</dbReference>
<accession>A0A146LXA8</accession>
<dbReference type="PANTHER" id="PTHR11351:SF98">
    <property type="entry name" value="RE43130P"/>
    <property type="match status" value="1"/>
</dbReference>
<feature type="transmembrane region" description="Helical" evidence="14">
    <location>
        <begin position="104"/>
        <end position="125"/>
    </location>
</feature>
<feature type="transmembrane region" description="Helical" evidence="14">
    <location>
        <begin position="72"/>
        <end position="92"/>
    </location>
</feature>
<dbReference type="GO" id="GO:0006636">
    <property type="term" value="P:unsaturated fatty acid biosynthetic process"/>
    <property type="evidence" value="ECO:0007669"/>
    <property type="project" value="InterPro"/>
</dbReference>
<dbReference type="Pfam" id="PF00487">
    <property type="entry name" value="FA_desaturase"/>
    <property type="match status" value="1"/>
</dbReference>
<keyword evidence="5" id="KW-0276">Fatty acid metabolism</keyword>
<feature type="compositionally biased region" description="Polar residues" evidence="13">
    <location>
        <begin position="21"/>
        <end position="35"/>
    </location>
</feature>
<dbReference type="GO" id="GO:0004768">
    <property type="term" value="F:stearoyl-CoA 9-desaturase activity"/>
    <property type="evidence" value="ECO:0007669"/>
    <property type="project" value="InterPro"/>
</dbReference>
<keyword evidence="9" id="KW-0443">Lipid metabolism</keyword>
<dbReference type="PRINTS" id="PR00075">
    <property type="entry name" value="FACDDSATRASE"/>
</dbReference>
<protein>
    <submittedName>
        <fullName evidence="16">Acyl-CoA Delta(11) desaturase</fullName>
    </submittedName>
</protein>
<evidence type="ECO:0000256" key="8">
    <source>
        <dbReference type="ARBA" id="ARBA00023004"/>
    </source>
</evidence>
<feature type="transmembrane region" description="Helical" evidence="14">
    <location>
        <begin position="219"/>
        <end position="239"/>
    </location>
</feature>
<comment type="domain">
    <text evidence="12">The histidine box domains are involved in binding the catalytic metal ions.</text>
</comment>
<dbReference type="EMBL" id="GDHC01007343">
    <property type="protein sequence ID" value="JAQ11286.1"/>
    <property type="molecule type" value="Transcribed_RNA"/>
</dbReference>
<feature type="region of interest" description="Disordered" evidence="13">
    <location>
        <begin position="1"/>
        <end position="35"/>
    </location>
</feature>
<keyword evidence="8" id="KW-0408">Iron</keyword>
<dbReference type="GO" id="GO:0005789">
    <property type="term" value="C:endoplasmic reticulum membrane"/>
    <property type="evidence" value="ECO:0007669"/>
    <property type="project" value="TreeGrafter"/>
</dbReference>
<evidence type="ECO:0000256" key="14">
    <source>
        <dbReference type="SAM" id="Phobius"/>
    </source>
</evidence>
<organism evidence="16">
    <name type="scientific">Lygus hesperus</name>
    <name type="common">Western plant bug</name>
    <dbReference type="NCBI Taxonomy" id="30085"/>
    <lineage>
        <taxon>Eukaryota</taxon>
        <taxon>Metazoa</taxon>
        <taxon>Ecdysozoa</taxon>
        <taxon>Arthropoda</taxon>
        <taxon>Hexapoda</taxon>
        <taxon>Insecta</taxon>
        <taxon>Pterygota</taxon>
        <taxon>Neoptera</taxon>
        <taxon>Paraneoptera</taxon>
        <taxon>Hemiptera</taxon>
        <taxon>Heteroptera</taxon>
        <taxon>Panheteroptera</taxon>
        <taxon>Cimicomorpha</taxon>
        <taxon>Miridae</taxon>
        <taxon>Mirini</taxon>
        <taxon>Lygus</taxon>
    </lineage>
</organism>
<feature type="non-terminal residue" evidence="16">
    <location>
        <position position="1"/>
    </location>
</feature>
<proteinExistence type="inferred from homology"/>
<evidence type="ECO:0000259" key="15">
    <source>
        <dbReference type="Pfam" id="PF00487"/>
    </source>
</evidence>
<evidence type="ECO:0000256" key="4">
    <source>
        <dbReference type="ARBA" id="ARBA00022692"/>
    </source>
</evidence>
<evidence type="ECO:0000256" key="1">
    <source>
        <dbReference type="ARBA" id="ARBA00004141"/>
    </source>
</evidence>
<evidence type="ECO:0000256" key="6">
    <source>
        <dbReference type="ARBA" id="ARBA00022989"/>
    </source>
</evidence>
<evidence type="ECO:0000313" key="16">
    <source>
        <dbReference type="EMBL" id="JAQ11286.1"/>
    </source>
</evidence>
<evidence type="ECO:0000256" key="13">
    <source>
        <dbReference type="SAM" id="MobiDB-lite"/>
    </source>
</evidence>
<comment type="similarity">
    <text evidence="2 12">Belongs to the fatty acid desaturase type 1 family.</text>
</comment>
<dbReference type="InterPro" id="IPR015876">
    <property type="entry name" value="Acyl-CoA_DS"/>
</dbReference>
<comment type="subcellular location">
    <subcellularLocation>
        <location evidence="1">Membrane</location>
        <topology evidence="1">Multi-pass membrane protein</topology>
    </subcellularLocation>
</comment>
<sequence length="396" mass="45878">NSSSHQSSSGVGTVEPALNPRQANMTPKPTQMDSTQIHRRNNAPILTTVNHQFEDVVKAKQMSTSQPYKWIPVWRTLLVFAYIHAVFPYGVYLFFTRVKWATHIFVWVSIYIGGLGITAGAHRLWAHKSYRARAPLRIILALFNASAFQRSIYDWVRDHRSHHRFTDTDADPYNSQRGFFFSHMGWLLIKKHPDVQEKGNVIDMSDLESDWVVMLQKKYYGIIMPICMAVLPMAIPVYLWGEDPWNAWIVCCVSRWCYMLHSTWVVNSLAHIYGNKPYDKSITPAQNVYVAIIAFGEGWHNYHHAFPWDYKTSEFSSWELNWTSAFIDFFAKIGWAYNLKTANVEMIKKRVLSTGDGSHTLHQHLHIKGNAWGWDDLELTDEDKSMACILFPKTEK</sequence>
<dbReference type="AlphaFoldDB" id="A0A146LXA8"/>
<evidence type="ECO:0000256" key="12">
    <source>
        <dbReference type="RuleBase" id="RU000581"/>
    </source>
</evidence>
<reference evidence="16" key="1">
    <citation type="journal article" date="2016" name="Gigascience">
        <title>De novo construction of an expanded transcriptome assembly for the western tarnished plant bug, Lygus hesperus.</title>
        <authorList>
            <person name="Tassone E.E."/>
            <person name="Geib S.M."/>
            <person name="Hall B."/>
            <person name="Fabrick J.A."/>
            <person name="Brent C.S."/>
            <person name="Hull J.J."/>
        </authorList>
    </citation>
    <scope>NUCLEOTIDE SEQUENCE</scope>
</reference>
<dbReference type="InterPro" id="IPR005804">
    <property type="entry name" value="FA_desaturase_dom"/>
</dbReference>
<dbReference type="InterPro" id="IPR009160">
    <property type="entry name" value="Acyl-CoA_deSatase_haem/ster-bd"/>
</dbReference>
<keyword evidence="3 12" id="KW-0444">Lipid biosynthesis</keyword>
<evidence type="ECO:0000256" key="10">
    <source>
        <dbReference type="ARBA" id="ARBA00023136"/>
    </source>
</evidence>
<evidence type="ECO:0000256" key="2">
    <source>
        <dbReference type="ARBA" id="ARBA00009295"/>
    </source>
</evidence>
<name>A0A146LXA8_LYGHE</name>
<dbReference type="PIRSF" id="PIRSF000345">
    <property type="entry name" value="OLE1"/>
    <property type="match status" value="1"/>
</dbReference>
<evidence type="ECO:0000256" key="9">
    <source>
        <dbReference type="ARBA" id="ARBA00023098"/>
    </source>
</evidence>
<evidence type="ECO:0000256" key="3">
    <source>
        <dbReference type="ARBA" id="ARBA00022516"/>
    </source>
</evidence>
<keyword evidence="11 12" id="KW-0275">Fatty acid biosynthesis</keyword>
<feature type="domain" description="Fatty acid desaturase" evidence="15">
    <location>
        <begin position="102"/>
        <end position="307"/>
    </location>
</feature>
<gene>
    <name evidence="16" type="primary">D11DS_3</name>
    <name evidence="16" type="ORF">g.49606</name>
</gene>
<keyword evidence="7 12" id="KW-0560">Oxidoreductase</keyword>
<evidence type="ECO:0000256" key="11">
    <source>
        <dbReference type="ARBA" id="ARBA00023160"/>
    </source>
</evidence>
<keyword evidence="4 12" id="KW-0812">Transmembrane</keyword>
<comment type="cofactor">
    <cofactor evidence="12">
        <name>Fe(2+)</name>
        <dbReference type="ChEBI" id="CHEBI:29033"/>
    </cofactor>
</comment>
<evidence type="ECO:0000256" key="7">
    <source>
        <dbReference type="ARBA" id="ARBA00023002"/>
    </source>
</evidence>
<evidence type="ECO:0000256" key="5">
    <source>
        <dbReference type="ARBA" id="ARBA00022832"/>
    </source>
</evidence>
<dbReference type="PANTHER" id="PTHR11351">
    <property type="entry name" value="ACYL-COA DESATURASE"/>
    <property type="match status" value="1"/>
</dbReference>
<dbReference type="CDD" id="cd03505">
    <property type="entry name" value="Delta9-FADS-like"/>
    <property type="match status" value="1"/>
</dbReference>
<keyword evidence="10 14" id="KW-0472">Membrane</keyword>
<keyword evidence="6 14" id="KW-1133">Transmembrane helix</keyword>